<dbReference type="InterPro" id="IPR024973">
    <property type="entry name" value="ESPR"/>
</dbReference>
<evidence type="ECO:0000313" key="16">
    <source>
        <dbReference type="Proteomes" id="UP000019095"/>
    </source>
</evidence>
<feature type="domain" description="Trimeric autotransporter adhesin YadA-like stalk" evidence="13">
    <location>
        <begin position="3415"/>
        <end position="3451"/>
    </location>
</feature>
<feature type="domain" description="Trimeric autotransporter adhesin YadA-like stalk" evidence="13">
    <location>
        <begin position="2815"/>
        <end position="2851"/>
    </location>
</feature>
<evidence type="ECO:0000256" key="7">
    <source>
        <dbReference type="ARBA" id="ARBA00022729"/>
    </source>
</evidence>
<feature type="domain" description="Trimeric autotransporter adhesin YadA-like stalk" evidence="13">
    <location>
        <begin position="2110"/>
        <end position="2140"/>
    </location>
</feature>
<feature type="domain" description="ESPR" evidence="14">
    <location>
        <begin position="1"/>
        <end position="49"/>
    </location>
</feature>
<evidence type="ECO:0000259" key="14">
    <source>
        <dbReference type="Pfam" id="PF13018"/>
    </source>
</evidence>
<feature type="domain" description="Trimeric autotransporter adhesin YadA-like head" evidence="12">
    <location>
        <begin position="176"/>
        <end position="196"/>
    </location>
</feature>
<feature type="domain" description="Trimeric autotransporter adhesin YadA-like stalk" evidence="13">
    <location>
        <begin position="603"/>
        <end position="641"/>
    </location>
</feature>
<evidence type="ECO:0000256" key="1">
    <source>
        <dbReference type="ARBA" id="ARBA00004241"/>
    </source>
</evidence>
<evidence type="ECO:0000256" key="2">
    <source>
        <dbReference type="ARBA" id="ARBA00004442"/>
    </source>
</evidence>
<keyword evidence="8" id="KW-0653">Protein transport</keyword>
<feature type="domain" description="Trimeric autotransporter adhesin YadA-like stalk" evidence="13">
    <location>
        <begin position="484"/>
        <end position="524"/>
    </location>
</feature>
<keyword evidence="7" id="KW-0732">Signal</keyword>
<dbReference type="CDD" id="cd12820">
    <property type="entry name" value="LbR_YadA-like"/>
    <property type="match status" value="1"/>
</dbReference>
<feature type="domain" description="Trimeric autotransporter adhesin YadA-like stalk" evidence="13">
    <location>
        <begin position="2515"/>
        <end position="2551"/>
    </location>
</feature>
<dbReference type="InterPro" id="IPR045584">
    <property type="entry name" value="Pilin-like"/>
</dbReference>
<keyword evidence="5" id="KW-1134">Transmembrane beta strand</keyword>
<dbReference type="Proteomes" id="UP000019095">
    <property type="component" value="Chromosome"/>
</dbReference>
<dbReference type="OrthoDB" id="1632057at2"/>
<comment type="similarity">
    <text evidence="3">Belongs to the autotransporter-2 (AT-2) (TC 1.B.40) family.</text>
</comment>
<dbReference type="RefSeq" id="WP_025372962.1">
    <property type="nucleotide sequence ID" value="NZ_CP003915.1"/>
</dbReference>
<feature type="domain" description="Trimeric autotransporter adhesin YadA-like head" evidence="12">
    <location>
        <begin position="199"/>
        <end position="223"/>
    </location>
</feature>
<dbReference type="Gene3D" id="6.20.50.100">
    <property type="match status" value="22"/>
</dbReference>
<dbReference type="Gene3D" id="2.150.10.10">
    <property type="entry name" value="Serralysin-like metalloprotease, C-terminal"/>
    <property type="match status" value="8"/>
</dbReference>
<dbReference type="EMBL" id="CP003915">
    <property type="protein sequence ID" value="AHG64326.1"/>
    <property type="molecule type" value="Genomic_DNA"/>
</dbReference>
<dbReference type="InterPro" id="IPR011049">
    <property type="entry name" value="Serralysin-like_metalloprot_C"/>
</dbReference>
<feature type="domain" description="Trimeric autotransporter adhesin YadA-like stalk" evidence="13">
    <location>
        <begin position="2215"/>
        <end position="2251"/>
    </location>
</feature>
<dbReference type="KEGG" id="amim:MIM_c22480"/>
<keyword evidence="16" id="KW-1185">Reference proteome</keyword>
<evidence type="ECO:0000256" key="3">
    <source>
        <dbReference type="ARBA" id="ARBA00005848"/>
    </source>
</evidence>
<feature type="domain" description="Trimeric autotransporter adhesin YadA-like stalk" evidence="13">
    <location>
        <begin position="729"/>
        <end position="767"/>
    </location>
</feature>
<gene>
    <name evidence="15" type="ORF">MIM_c22480</name>
</gene>
<dbReference type="Gene3D" id="1.20.5.170">
    <property type="match status" value="9"/>
</dbReference>
<evidence type="ECO:0000259" key="12">
    <source>
        <dbReference type="Pfam" id="PF05658"/>
    </source>
</evidence>
<feature type="domain" description="Trimeric autotransporter adhesin YadA-like stalk" evidence="13">
    <location>
        <begin position="3115"/>
        <end position="3151"/>
    </location>
</feature>
<dbReference type="Pfam" id="PF05662">
    <property type="entry name" value="YadA_stalk"/>
    <property type="match status" value="29"/>
</dbReference>
<feature type="domain" description="Trimeric autotransporter adhesin YadA-like stalk" evidence="13">
    <location>
        <begin position="1810"/>
        <end position="1846"/>
    </location>
</feature>
<dbReference type="HOGENOM" id="CLU_223359_0_0_4"/>
<feature type="domain" description="Trimeric autotransporter adhesin YadA-like stalk" evidence="13">
    <location>
        <begin position="3865"/>
        <end position="3902"/>
    </location>
</feature>
<feature type="domain" description="Trimeric autotransporter adhesin YadA-like stalk" evidence="13">
    <location>
        <begin position="1960"/>
        <end position="1996"/>
    </location>
</feature>
<keyword evidence="4" id="KW-0813">Transport</keyword>
<feature type="domain" description="Trimeric autotransporter adhesin YadA-like stalk" evidence="13">
    <location>
        <begin position="2965"/>
        <end position="3001"/>
    </location>
</feature>
<feature type="domain" description="Trimeric autotransporter adhesin YadA-like stalk" evidence="13">
    <location>
        <begin position="1555"/>
        <end position="1585"/>
    </location>
</feature>
<feature type="domain" description="Trimeric autotransporter adhesin YadA-like stalk" evidence="13">
    <location>
        <begin position="855"/>
        <end position="893"/>
    </location>
</feature>
<evidence type="ECO:0000256" key="9">
    <source>
        <dbReference type="ARBA" id="ARBA00023136"/>
    </source>
</evidence>
<evidence type="ECO:0000259" key="11">
    <source>
        <dbReference type="Pfam" id="PF03895"/>
    </source>
</evidence>
<dbReference type="InterPro" id="IPR008635">
    <property type="entry name" value="Coiled_stalk_dom"/>
</dbReference>
<keyword evidence="6" id="KW-0812">Transmembrane</keyword>
<feature type="domain" description="Trimeric autotransporter adhesin YadA-like stalk" evidence="13">
    <location>
        <begin position="1660"/>
        <end position="1696"/>
    </location>
</feature>
<feature type="domain" description="Trimeric autotransporter adhesin YadA-like stalk" evidence="13">
    <location>
        <begin position="1219"/>
        <end position="1258"/>
    </location>
</feature>
<keyword evidence="10" id="KW-0998">Cell outer membrane</keyword>
<feature type="domain" description="Trimeric autotransporter adhesin YadA-like stalk" evidence="13">
    <location>
        <begin position="3265"/>
        <end position="3301"/>
    </location>
</feature>
<feature type="domain" description="Trimeric autotransporter adhesin YadA-like head" evidence="12">
    <location>
        <begin position="227"/>
        <end position="250"/>
    </location>
</feature>
<feature type="domain" description="Trimeric autotransporter adhesin YadA-like stalk" evidence="13">
    <location>
        <begin position="4189"/>
        <end position="4229"/>
    </location>
</feature>
<feature type="domain" description="Trimeric autotransporter adhesin YadA-like stalk" evidence="13">
    <location>
        <begin position="1100"/>
        <end position="1140"/>
    </location>
</feature>
<feature type="domain" description="Trimeric autotransporter adhesin YadA-like stalk" evidence="13">
    <location>
        <begin position="3565"/>
        <end position="3601"/>
    </location>
</feature>
<feature type="domain" description="Trimeric autotransporter adhesin YadA-like stalk" evidence="13">
    <location>
        <begin position="1331"/>
        <end position="1370"/>
    </location>
</feature>
<dbReference type="SUPFAM" id="SSF54523">
    <property type="entry name" value="Pili subunits"/>
    <property type="match status" value="1"/>
</dbReference>
<feature type="domain" description="Trimeric autotransporter adhesin YadA-like C-terminal membrane anchor" evidence="11">
    <location>
        <begin position="4249"/>
        <end position="4309"/>
    </location>
</feature>
<feature type="domain" description="Trimeric autotransporter adhesin YadA-like stalk" evidence="13">
    <location>
        <begin position="2365"/>
        <end position="2401"/>
    </location>
</feature>
<dbReference type="InterPro" id="IPR008640">
    <property type="entry name" value="Adhesin_Head_dom"/>
</dbReference>
<dbReference type="GO" id="GO:0015031">
    <property type="term" value="P:protein transport"/>
    <property type="evidence" value="ECO:0007669"/>
    <property type="project" value="UniProtKB-KW"/>
</dbReference>
<feature type="domain" description="Trimeric autotransporter adhesin YadA-like stalk" evidence="13">
    <location>
        <begin position="981"/>
        <end position="1021"/>
    </location>
</feature>
<dbReference type="SUPFAM" id="SSF101967">
    <property type="entry name" value="Adhesin YadA, collagen-binding domain"/>
    <property type="match status" value="23"/>
</dbReference>
<accession>W0PC81</accession>
<dbReference type="PATRIC" id="fig|1247726.3.peg.2473"/>
<dbReference type="InterPro" id="IPR005594">
    <property type="entry name" value="YadA_C"/>
</dbReference>
<feature type="domain" description="Trimeric autotransporter adhesin YadA-like stalk" evidence="13">
    <location>
        <begin position="3715"/>
        <end position="3751"/>
    </location>
</feature>
<keyword evidence="9" id="KW-0472">Membrane</keyword>
<dbReference type="eggNOG" id="COG5295">
    <property type="taxonomic scope" value="Bacteria"/>
</dbReference>
<evidence type="ECO:0000256" key="10">
    <source>
        <dbReference type="ARBA" id="ARBA00023237"/>
    </source>
</evidence>
<comment type="subcellular location">
    <subcellularLocation>
        <location evidence="2">Cell outer membrane</location>
    </subcellularLocation>
    <subcellularLocation>
        <location evidence="1">Cell surface</location>
    </subcellularLocation>
</comment>
<dbReference type="GO" id="GO:0009986">
    <property type="term" value="C:cell surface"/>
    <property type="evidence" value="ECO:0007669"/>
    <property type="project" value="UniProtKB-SubCell"/>
</dbReference>
<dbReference type="STRING" id="1247726.MIM_c22480"/>
<dbReference type="GO" id="GO:0009279">
    <property type="term" value="C:cell outer membrane"/>
    <property type="evidence" value="ECO:0007669"/>
    <property type="project" value="UniProtKB-SubCell"/>
</dbReference>
<evidence type="ECO:0000256" key="6">
    <source>
        <dbReference type="ARBA" id="ARBA00022692"/>
    </source>
</evidence>
<dbReference type="Gene3D" id="6.10.250.2120">
    <property type="match status" value="1"/>
</dbReference>
<feature type="domain" description="Trimeric autotransporter adhesin YadA-like stalk" evidence="13">
    <location>
        <begin position="1443"/>
        <end position="1483"/>
    </location>
</feature>
<evidence type="ECO:0000256" key="4">
    <source>
        <dbReference type="ARBA" id="ARBA00022448"/>
    </source>
</evidence>
<name>W0PC81_ADVMD</name>
<sequence length="4309" mass="429587">MNKIFRVIWNAATRNWVVVSEIAKTAVSKPGSIHVTGKQLSNVQAAVVATGRWKLTELATAFYLAGLWMFASPVMAAPLKTSSNPGTEVASNRCGTGATATNVAGIAVGCGAQAASGNIAILERKNPYEKRTDLIKSTITSGGLLEAQSIAIGESASAGKSAIAVGGRSNAVDELATAIGVWARAQGKSSVAIGPRTLATGNTSLAIGRQSVATADFAQAIGNVSAATGVSALAIGHSATALGPRSIAIGGADTGIEAVAGQKGVTYQAESLTKADGIGAIALGGGARAMADRAMALGEWSRATRARSVALGTGSTTDAAATAVSSATVGGTVYSGFAGVVSDSDRVVSVGLSGGERQIKNVGSGEISATSTDAINGSQLYAAMAKQTGGGSINFSGDANGSGSTAADDKKINVPSGDNLNITGGVTTPNSLLTNQIGVVADPSGKNLSVRLRKDLDLSADGSLQLGTTGPKLSAAGLNMNNKKVTGLAAGTADADAVNVSQLNGVKTIANNAATQAGNAATQATNAMTEASKGWNLQANGDTASKVAPGDKVQFLNGTNINVTRNGKDLTIATTPALTADSLTINNGGPILNGNGIAMGNKKITGLANGTAPNDAVNFSQLGAVKTTADNAATQAGNALTQAGNAATQAANAMTEASKGWNLQANGDTASKVAPGDKVQFLNGTNINVTRNGKDLTIATTPALTADSLTINNGGPALNGNGIAMGNKKIAGLADGTAPNDAVNFSQLSAVKTTADNAATQAGNALTQAGNAATQAANAMTEASKGWNLQANGDTASKVAPGDKVQFLDGTNINVTRSGNDLTIATTSALTADSLTINNGGPALNGNGIAMGNKKIAGLADGTAPNDAVNFSQLGAVKTTADNAATQAGNALTQAGNAATQAANAMTEASKGWNLQANGDTASKVAPGDKVQFLDGTNINVTRSGNDLTIATTSALTADSLTINNGGPALNGNGIAMGNKKITGLADGTEAGDAVNFSQLDGVKSVADNAATQAGNAATQAANAMTEASKGWNLQANGDTASKVAPGDKVQFLDGTNINVTRNGNDLTIGTAANLTADSLTINNGGPALNGNGIAMGNKKITGLADGTEAGDAVNFSQLDGVKTVADNAATQAGNAATQAANAMTEASKGWNLQANGDTASKVAPGDKVQFLDGTNINVTRNGNDLTIGTAANLTADSLTINNGGPALNGNGIAMGNKKITGLADGTEAGDAVNFSQLDGVKTTADNAATQAGNAMAEASKGWNLQANGDTASKVAPGDKVQFLDGTNINVTRSGNDLTIATTSALTADSLTINNGGPVLNGNGIAMGNKKITGLADGTEAGDAVNFSQLDGVKTTADNAATQAGNAMAEASKGWNLQANGDTASKVAPGDKVQFLDGTNINVTRSGNDLTIATTPVLTADSLTINNGGPALNGNGIAMGNKKITGLADGTEAGDAVNFSQLDGVKTTADNAATQAANAMAEASKGWNLQANGDTASKVAPGDKVQFLDGTNITVTRSGNDLTIGTAANLTADSLTINNGGPALNGNGIAMGNKKIAGLADGTEAGDAVNFSQLDSVKTTADNALAEAGKGWNLQANGDTATKVAPGDKVQFLDGTNINVTRNGNDLTIATTSALTADSLTINNGGPVLGSTGIDLKDKKLTNVGAGTLAADSKDGVNASQLFAVGNSTASALGGDSAFDPATGVVTPSLKVGEKSFTNVNDALGDLNTTLENTTAEASKGWNLQANGDTASKVAPGDKVQFLDGTNINVTRNGNDLTIATTSALTADSLTINNGGPVLGSTGIDLKDKKLTNVGAGTLAADSKDGVNASQLYAVGNSTASAFGGDSAFDPATGVVTPSLKVGEKNFTNVNDALGDLNTTLAATTEVASKGFNLQANDDTASKVAPGDTVKFIDGTNINVTRNGNDLTIATAPGLTADSLTINNGGPVLSSTGLDMKDKKLTNVGAGTLAADSKDGVNASQLFAVGNSTASALGGDSAFDPATGVVTPSLKVGEKNFSNVNEALGELNTTLANTTAEASKGWNLQANGDTASKVAPGDKVQFLDGTNITVTRSGNDLTIGTAANLTADSLTINNGGPALNGNGIAMGNKKIAGLADGTEAGDAVNFSQLDSVKATADNALAEAGKGWNLQANGDTATKVAPGDKVQFLDGTNINVTRNGNDLTIATTSALTADSLTINNGGPVLGSTGIDLKDKKLTNVGAGTLAADSKDGVNASQLFAVGNSTASALGGDSAFDPATGVVTPSLKVGEKSFTNVNDALGDLNTTLENTTAEASKGWNLQANGDAASKVAPGDKVQFLDGTNINVTRNGNDLTIGTAANLTADTLTINNGGPVLGSTGIDLKDKKLTNVAGGTLAADSKDAVNGSQLFAVGNSTASAFGGDSAFDPATGVVTPSLKVGEKNFTNVNDALGDLNTTLANTTAEANKGWNLQANGDTATKVAPGDKVQFLDGTNINVTRNGNDLTIATAPALTADSLTINNGGPVLSSTGLDLKDKKLTNLTAGTLAADSKDGVNASQLFAVGNSTASAFGGDSAFDPATGVVTPSLKVGEKNFTNVNEALGDLNTTLENTTAEASKGWNLQANGDTASKVAPGDKVQFLDGTNINVTRNGNDLTIATTSALTADSLKINNGGPVLSSTGLDLKDKKLTNVAAGTLAADSKDGVNASQLFAVGNSTASAFGGDSAFDPATGVVTPSLKVGEKNFTNVNDALGDLNTTLAATTEVASKGFNLQANGDTATKVAPGDKVQFLDGTNINVTRNGNDLTFATAANLTADSLTINNGGPVLSSTGLDLKDKKLTNVAAGTLAADSKDAVNGSQLFAVGNSTASAFGGDSAFDPATGVVTPSLKVGEKNFTNVNDALGDLNTTLTATTEVASKGFNLQANGDTATKVAPGDKVQFLDGTNINVTRNGNDLTIATTSALTADSLTINNGGPVLGSTGIDLKDKKLTNVAAGTLAADSKDAVNGSQLFAVGNSTASAFGGDSAFDPATGVVTPSLKVGEKNFTNVNDALGDLNTTLTATTEVASKGFNLQANGDTATKVAPGDKVQFLDGTNINVTRNGNDLTIATTSALTADSLTINNGGPVLGSTGIDLKDKKLTNVAAGTLAADSKDAVNGSQLFAVGNSTASAFGGDSAFDPATGVVTPSLKVGEKNFTNVNDALGDLNTTLTATTEVASKGFNLQANGDTATKVAPGDKVQFLDGTSINVTRNGNDLTIATTSALTADSLTINNGGPVLGSTGIDLKDKKLTNVGAGTLAADSKDGVNAGQLFAVGNSTASAFGGDSAFDPATGVVTPSLKVGEKNFTNVNDALGDLSTTLAATTEVASKGFNLQANGDTATKVAPGDKVQFLDGTNINVTRNGNDLTIGTAANLTADSLTINNGGPVLGSTGIDLKDKKLTNVAAGTLAADSKDAVNGSQLFAVGNSTASAFGGDSAFDPATGVVTPSLKVGEKNFTNVNDALGDLNSTLAATTEVASKGFNLQANGDTASKVAPGDTVKFIDGTNINVTRNGNELTFATTANLTADSLTINNGGPVLSSTGLDLKDKKLTNVAAGTLAADSKDAVNGSQLFAVGNSTASAFGGDSAFDPATGVVTPSLKVGERNFTNVNDALGDLNSTLAATTEVASKGFNLQANGDTASKVAPGDTVKFIDGTNINVTRNGNELTFATTANLTADSLTINNGGPVLSSTGLDLKDKKLTNVAAGTLAADSKDAVNGSQLFAVGNSTASAFGGDSAFDPATGVVTPSLKVGEKNFTNVNDALGDLNSTLAATTEVASKGFNLQANGDTASKVAPGDTVKFIDGTNINVTRNGNELTFATAANLTADSLTINNGGPVLSSTGLDLKDKKLTNLAAGTLSKDSKDAVNASQLFKVGSSTAAAFGGDSTFDPETGEITAALKVGDQRFTSVNGALDAINSNVGAIARRGWDIAGSDGIVANVATGEQVRFVAGNAHTRVGVTEQNGVSTVSVSAASSPLQYTQTNQANGNNAPVADPFGKTNSVTLVGQDASAPVSLNNVAKAKLSADSLQAVNGQQLYGLGESIASTLGGDTRFNAETGKLDSTFHVGNNTYHNVADALSGIGEVADRGWQLQLNNDTPQKVAAGSTVGFNQGRNIELTRDGNQITVATAPNVTFESIRADRMEGDAISAKSYLGVIDGPAMTQSGIDAAGKPITNLKPGEIAEGSTDAVTGGQLHSLAGGTATALNRLQGNLDRVAKDANAGSATAGAMANLPQAYLPGKSMFALATARYVGQQGFAAGLSKVSENGNWIIKGSVSGNTRGKTMVGAGVGYQW</sequence>
<reference evidence="15 16" key="1">
    <citation type="journal article" date="2014" name="Microbiology">
        <title>Unravelling the complete genome sequence of Advenella mimigardefordensis strain DPN7T and novel insights in the catabolism of the xenobiotic polythioester precursor 3,3'-dithiodipropionate.</title>
        <authorList>
            <person name="Wubbeler J.H."/>
            <person name="Hiessl S."/>
            <person name="Schuldes J."/>
            <person name="Thurmer A."/>
            <person name="Daniel R."/>
            <person name="Steinbuchel A."/>
        </authorList>
    </citation>
    <scope>NUCLEOTIDE SEQUENCE [LARGE SCALE GENOMIC DNA]</scope>
    <source>
        <strain evidence="16">DSM 17166 / LMG 22922 / DPN7</strain>
    </source>
</reference>
<evidence type="ECO:0000259" key="13">
    <source>
        <dbReference type="Pfam" id="PF05662"/>
    </source>
</evidence>
<proteinExistence type="inferred from homology"/>
<dbReference type="Pfam" id="PF03895">
    <property type="entry name" value="YadA_anchor"/>
    <property type="match status" value="1"/>
</dbReference>
<organism evidence="15 16">
    <name type="scientific">Advenella mimigardefordensis (strain DSM 17166 / LMG 22922 / DPN7)</name>
    <dbReference type="NCBI Taxonomy" id="1247726"/>
    <lineage>
        <taxon>Bacteria</taxon>
        <taxon>Pseudomonadati</taxon>
        <taxon>Pseudomonadota</taxon>
        <taxon>Betaproteobacteria</taxon>
        <taxon>Burkholderiales</taxon>
        <taxon>Alcaligenaceae</taxon>
    </lineage>
</organism>
<feature type="domain" description="Trimeric autotransporter adhesin YadA-like head" evidence="12">
    <location>
        <begin position="292"/>
        <end position="315"/>
    </location>
</feature>
<evidence type="ECO:0000256" key="5">
    <source>
        <dbReference type="ARBA" id="ARBA00022452"/>
    </source>
</evidence>
<dbReference type="Gene3D" id="3.30.1300.30">
    <property type="entry name" value="GSPII I/J protein-like"/>
    <property type="match status" value="1"/>
</dbReference>
<dbReference type="Pfam" id="PF05658">
    <property type="entry name" value="YadA_head"/>
    <property type="match status" value="4"/>
</dbReference>
<feature type="domain" description="Trimeric autotransporter adhesin YadA-like stalk" evidence="13">
    <location>
        <begin position="2665"/>
        <end position="2701"/>
    </location>
</feature>
<protein>
    <submittedName>
        <fullName evidence="15">YadA-like domain-containing protein</fullName>
    </submittedName>
</protein>
<evidence type="ECO:0000256" key="8">
    <source>
        <dbReference type="ARBA" id="ARBA00022927"/>
    </source>
</evidence>
<feature type="domain" description="Trimeric autotransporter adhesin YadA-like stalk" evidence="13">
    <location>
        <begin position="4032"/>
        <end position="4072"/>
    </location>
</feature>
<feature type="domain" description="Trimeric autotransporter adhesin YadA-like stalk" evidence="13">
    <location>
        <begin position="358"/>
        <end position="400"/>
    </location>
</feature>
<dbReference type="Pfam" id="PF13018">
    <property type="entry name" value="ESPR"/>
    <property type="match status" value="1"/>
</dbReference>
<evidence type="ECO:0000313" key="15">
    <source>
        <dbReference type="EMBL" id="AHG64326.1"/>
    </source>
</evidence>